<keyword evidence="1" id="KW-0812">Transmembrane</keyword>
<sequence length="197" mass="20456">MALPASAHHMMGGKVPTDFFQGFMIGIAHPLIGFDHFAFIFAVGLLAAIQQRGIFIPIAFVLASMLGAGAHLATFNLSGVELGVSASVLLFGILLTLKNRPNTATIVGLSAIAGLFHGYAYGESIFGAETTPLFAYLLGFTLIQLAVAMMVFGLSKKFLSGEAQLPIGRSAGLVLSGMGLAFLASAIANVIFPLPKG</sequence>
<name>A0A977KVZ0_9CYAN</name>
<dbReference type="KEGG" id="wna:KA717_36880"/>
<dbReference type="Proteomes" id="UP001065613">
    <property type="component" value="Chromosome"/>
</dbReference>
<dbReference type="AlphaFoldDB" id="A0A977KVZ0"/>
<gene>
    <name evidence="2" type="ORF">KA717_36880</name>
</gene>
<reference evidence="2" key="1">
    <citation type="submission" date="2021-04" db="EMBL/GenBank/DDBJ databases">
        <title>Genome sequence of Woronichinia naegeliana from Washington state freshwater lake bloom.</title>
        <authorList>
            <person name="Dreher T.W."/>
        </authorList>
    </citation>
    <scope>NUCLEOTIDE SEQUENCE</scope>
    <source>
        <strain evidence="2">WA131</strain>
    </source>
</reference>
<feature type="transmembrane region" description="Helical" evidence="1">
    <location>
        <begin position="133"/>
        <end position="152"/>
    </location>
</feature>
<protein>
    <submittedName>
        <fullName evidence="2">HupE/UreJ family protein</fullName>
    </submittedName>
</protein>
<feature type="transmembrane region" description="Helical" evidence="1">
    <location>
        <begin position="104"/>
        <end position="121"/>
    </location>
</feature>
<dbReference type="InterPro" id="IPR007038">
    <property type="entry name" value="HupE_UreJ"/>
</dbReference>
<accession>A0A977KVZ0</accession>
<keyword evidence="1" id="KW-0472">Membrane</keyword>
<evidence type="ECO:0000313" key="2">
    <source>
        <dbReference type="EMBL" id="UXE60946.1"/>
    </source>
</evidence>
<dbReference type="Pfam" id="PF04955">
    <property type="entry name" value="HupE_UreJ"/>
    <property type="match status" value="1"/>
</dbReference>
<feature type="transmembrane region" description="Helical" evidence="1">
    <location>
        <begin position="20"/>
        <end position="47"/>
    </location>
</feature>
<feature type="transmembrane region" description="Helical" evidence="1">
    <location>
        <begin position="173"/>
        <end position="192"/>
    </location>
</feature>
<dbReference type="PIRSF" id="PIRSF016919">
    <property type="entry name" value="HupE_UreJ"/>
    <property type="match status" value="1"/>
</dbReference>
<proteinExistence type="predicted"/>
<organism evidence="2">
    <name type="scientific">Woronichinia naegeliana WA131</name>
    <dbReference type="NCBI Taxonomy" id="2824559"/>
    <lineage>
        <taxon>Bacteria</taxon>
        <taxon>Bacillati</taxon>
        <taxon>Cyanobacteriota</taxon>
        <taxon>Cyanophyceae</taxon>
        <taxon>Synechococcales</taxon>
        <taxon>Coelosphaeriaceae</taxon>
        <taxon>Woronichinia</taxon>
    </lineage>
</organism>
<feature type="transmembrane region" description="Helical" evidence="1">
    <location>
        <begin position="54"/>
        <end position="73"/>
    </location>
</feature>
<dbReference type="EMBL" id="CP073041">
    <property type="protein sequence ID" value="UXE60946.1"/>
    <property type="molecule type" value="Genomic_DNA"/>
</dbReference>
<evidence type="ECO:0000256" key="1">
    <source>
        <dbReference type="SAM" id="Phobius"/>
    </source>
</evidence>
<keyword evidence="1" id="KW-1133">Transmembrane helix</keyword>